<proteinExistence type="predicted"/>
<sequence length="99" mass="11137">MFQDAVHIPRELLERLEAFPLRPRLAVRLRLLRLAEAADSWPPEDARWAHVAQADAEGWRFYTQGCCVQVRRDGDAGGLRVHALGRVVLQGAALRRGPS</sequence>
<keyword evidence="2" id="KW-1185">Reference proteome</keyword>
<dbReference type="RefSeq" id="WP_171439052.1">
    <property type="nucleotide sequence ID" value="NZ_JABFJV010000522.1"/>
</dbReference>
<comment type="caution">
    <text evidence="1">The sequence shown here is derived from an EMBL/GenBank/DDBJ whole genome shotgun (WGS) entry which is preliminary data.</text>
</comment>
<dbReference type="EMBL" id="JABFJV010000522">
    <property type="protein sequence ID" value="NOK39604.1"/>
    <property type="molecule type" value="Genomic_DNA"/>
</dbReference>
<accession>A0A7Y4KV82</accession>
<dbReference type="Proteomes" id="UP000563426">
    <property type="component" value="Unassembled WGS sequence"/>
</dbReference>
<organism evidence="1 2">
    <name type="scientific">Corallococcus exercitus</name>
    <dbReference type="NCBI Taxonomy" id="2316736"/>
    <lineage>
        <taxon>Bacteria</taxon>
        <taxon>Pseudomonadati</taxon>
        <taxon>Myxococcota</taxon>
        <taxon>Myxococcia</taxon>
        <taxon>Myxococcales</taxon>
        <taxon>Cystobacterineae</taxon>
        <taxon>Myxococcaceae</taxon>
        <taxon>Corallococcus</taxon>
    </lineage>
</organism>
<protein>
    <submittedName>
        <fullName evidence="1">Uncharacterized protein</fullName>
    </submittedName>
</protein>
<evidence type="ECO:0000313" key="1">
    <source>
        <dbReference type="EMBL" id="NOK39604.1"/>
    </source>
</evidence>
<reference evidence="1 2" key="1">
    <citation type="submission" date="2020-05" db="EMBL/GenBank/DDBJ databases">
        <authorList>
            <person name="Whitworth D."/>
        </authorList>
    </citation>
    <scope>NUCLEOTIDE SEQUENCE [LARGE SCALE GENOMIC DNA]</scope>
    <source>
        <strain evidence="1 2">AB043B</strain>
    </source>
</reference>
<evidence type="ECO:0000313" key="2">
    <source>
        <dbReference type="Proteomes" id="UP000563426"/>
    </source>
</evidence>
<gene>
    <name evidence="1" type="ORF">HMI49_41215</name>
</gene>
<name>A0A7Y4KV82_9BACT</name>
<dbReference type="AlphaFoldDB" id="A0A7Y4KV82"/>